<protein>
    <submittedName>
        <fullName evidence="4">MinD/ParA family protein</fullName>
    </submittedName>
</protein>
<sequence>MPILLGADPQTAAQVLTVLPQGSQVVDSAERLFGWLNAHPDEYAVLIGPSVGVPDAVALAERMRTTMPTTTVVLLRHEVDTTVLTQAMHAGVREVVAAQDLAQVGGAIQRAHALAVALRGNQASGRNHEGGRVVTIFSPKGGVGKTTMSVNLGIALMRGGENKVCVVDLDLAFGDIAITLQLFPTHSIEHAIGGESYMDEQFISQLMTPHESGLMILAAPSAPDARERVSGVLVARLLQTLREQFDYIVLDTAPAFDEQTLTALDETDECIVVATLDVPTLKNVKVALETLDVLGVAEGHRHLLLNRADEQVGISADKVEGILGMDVAVQVATSLDIAKATNAGRPLMLSAPSHPSSKAVRSLADRLMGIATDSAATPPSPRTHSSSAPAQASSDKREDSPKRFRISRR</sequence>
<dbReference type="OrthoDB" id="3448281at2"/>
<dbReference type="Pfam" id="PF13614">
    <property type="entry name" value="AAA_31"/>
    <property type="match status" value="1"/>
</dbReference>
<dbReference type="SUPFAM" id="SSF52540">
    <property type="entry name" value="P-loop containing nucleoside triphosphate hydrolases"/>
    <property type="match status" value="1"/>
</dbReference>
<feature type="region of interest" description="Disordered" evidence="1">
    <location>
        <begin position="368"/>
        <end position="409"/>
    </location>
</feature>
<dbReference type="Proteomes" id="UP000630594">
    <property type="component" value="Unassembled WGS sequence"/>
</dbReference>
<dbReference type="PANTHER" id="PTHR43384:SF13">
    <property type="entry name" value="SLR0110 PROTEIN"/>
    <property type="match status" value="1"/>
</dbReference>
<name>A0A4P7UCG5_9ACTN</name>
<dbReference type="Proteomes" id="UP000297025">
    <property type="component" value="Chromosome"/>
</dbReference>
<dbReference type="RefSeq" id="WP_135832034.1">
    <property type="nucleotide sequence ID" value="NZ_BMCK01000002.1"/>
</dbReference>
<dbReference type="AlphaFoldDB" id="A0A4P7UCG5"/>
<reference evidence="3" key="5">
    <citation type="submission" date="2024-05" db="EMBL/GenBank/DDBJ databases">
        <authorList>
            <person name="Sun Q."/>
            <person name="Sedlacek I."/>
        </authorList>
    </citation>
    <scope>NUCLEOTIDE SEQUENCE</scope>
    <source>
        <strain evidence="3">CCM 7403</strain>
    </source>
</reference>
<dbReference type="Gene3D" id="3.40.50.300">
    <property type="entry name" value="P-loop containing nucleotide triphosphate hydrolases"/>
    <property type="match status" value="1"/>
</dbReference>
<dbReference type="GO" id="GO:0005524">
    <property type="term" value="F:ATP binding"/>
    <property type="evidence" value="ECO:0007669"/>
    <property type="project" value="TreeGrafter"/>
</dbReference>
<feature type="domain" description="AAA" evidence="2">
    <location>
        <begin position="132"/>
        <end position="291"/>
    </location>
</feature>
<evidence type="ECO:0000313" key="3">
    <source>
        <dbReference type="EMBL" id="GGD18380.1"/>
    </source>
</evidence>
<dbReference type="InterPro" id="IPR027417">
    <property type="entry name" value="P-loop_NTPase"/>
</dbReference>
<organism evidence="4 5">
    <name type="scientific">Nocardioides daphniae</name>
    <dbReference type="NCBI Taxonomy" id="402297"/>
    <lineage>
        <taxon>Bacteria</taxon>
        <taxon>Bacillati</taxon>
        <taxon>Actinomycetota</taxon>
        <taxon>Actinomycetes</taxon>
        <taxon>Propionibacteriales</taxon>
        <taxon>Nocardioidaceae</taxon>
        <taxon>Nocardioides</taxon>
    </lineage>
</organism>
<dbReference type="InterPro" id="IPR050625">
    <property type="entry name" value="ParA/MinD_ATPase"/>
</dbReference>
<dbReference type="GO" id="GO:0016887">
    <property type="term" value="F:ATP hydrolysis activity"/>
    <property type="evidence" value="ECO:0007669"/>
    <property type="project" value="TreeGrafter"/>
</dbReference>
<evidence type="ECO:0000256" key="1">
    <source>
        <dbReference type="SAM" id="MobiDB-lite"/>
    </source>
</evidence>
<evidence type="ECO:0000313" key="6">
    <source>
        <dbReference type="Proteomes" id="UP000630594"/>
    </source>
</evidence>
<dbReference type="EMBL" id="CP038462">
    <property type="protein sequence ID" value="QCC76988.1"/>
    <property type="molecule type" value="Genomic_DNA"/>
</dbReference>
<evidence type="ECO:0000313" key="4">
    <source>
        <dbReference type="EMBL" id="QCC76988.1"/>
    </source>
</evidence>
<feature type="compositionally biased region" description="Polar residues" evidence="1">
    <location>
        <begin position="374"/>
        <end position="393"/>
    </location>
</feature>
<dbReference type="GO" id="GO:0009898">
    <property type="term" value="C:cytoplasmic side of plasma membrane"/>
    <property type="evidence" value="ECO:0007669"/>
    <property type="project" value="TreeGrafter"/>
</dbReference>
<dbReference type="GO" id="GO:0005829">
    <property type="term" value="C:cytosol"/>
    <property type="evidence" value="ECO:0007669"/>
    <property type="project" value="TreeGrafter"/>
</dbReference>
<reference evidence="4" key="4">
    <citation type="submission" date="2019-03" db="EMBL/GenBank/DDBJ databases">
        <authorList>
            <person name="Huang Y."/>
        </authorList>
    </citation>
    <scope>NUCLEOTIDE SEQUENCE</scope>
    <source>
        <strain evidence="4">JCM 16608</strain>
    </source>
</reference>
<evidence type="ECO:0000313" key="5">
    <source>
        <dbReference type="Proteomes" id="UP000297025"/>
    </source>
</evidence>
<reference evidence="6" key="3">
    <citation type="journal article" date="2019" name="Int. J. Syst. Evol. Microbiol.">
        <title>The Global Catalogue of Microorganisms (GCM) 10K type strain sequencing project: providing services to taxonomists for standard genome sequencing and annotation.</title>
        <authorList>
            <consortium name="The Broad Institute Genomics Platform"/>
            <consortium name="The Broad Institute Genome Sequencing Center for Infectious Disease"/>
            <person name="Wu L."/>
            <person name="Ma J."/>
        </authorList>
    </citation>
    <scope>NUCLEOTIDE SEQUENCE [LARGE SCALE GENOMIC DNA]</scope>
    <source>
        <strain evidence="6">CCM 7403</strain>
    </source>
</reference>
<gene>
    <name evidence="4" type="ORF">E2C04_06725</name>
    <name evidence="3" type="ORF">GCM10007231_16860</name>
</gene>
<evidence type="ECO:0000259" key="2">
    <source>
        <dbReference type="Pfam" id="PF13614"/>
    </source>
</evidence>
<accession>A0A4P7UCG5</accession>
<dbReference type="EMBL" id="BMCK01000002">
    <property type="protein sequence ID" value="GGD18380.1"/>
    <property type="molecule type" value="Genomic_DNA"/>
</dbReference>
<dbReference type="InterPro" id="IPR025669">
    <property type="entry name" value="AAA_dom"/>
</dbReference>
<dbReference type="GO" id="GO:0051782">
    <property type="term" value="P:negative regulation of cell division"/>
    <property type="evidence" value="ECO:0007669"/>
    <property type="project" value="TreeGrafter"/>
</dbReference>
<dbReference type="PANTHER" id="PTHR43384">
    <property type="entry name" value="SEPTUM SITE-DETERMINING PROTEIN MIND HOMOLOG, CHLOROPLASTIC-RELATED"/>
    <property type="match status" value="1"/>
</dbReference>
<dbReference type="KEGG" id="ndp:E2C04_06725"/>
<keyword evidence="6" id="KW-1185">Reference proteome</keyword>
<reference evidence="4 5" key="1">
    <citation type="journal article" date="2008" name="Int. J. Syst. Evol. Microbiol.">
        <title>Nocardioides daphniae sp. nov., isolated from Daphnia cucullata (Crustacea: Cladocera).</title>
        <authorList>
            <person name="Toth E.M."/>
            <person name="Keki Z."/>
            <person name="Homonnay Z.G."/>
            <person name="Borsodi A.K."/>
            <person name="Marialigeti K."/>
            <person name="Schumann P."/>
        </authorList>
    </citation>
    <scope>NUCLEOTIDE SEQUENCE [LARGE SCALE GENOMIC DNA]</scope>
    <source>
        <strain evidence="4 5">JCM 16608</strain>
    </source>
</reference>
<proteinExistence type="predicted"/>
<reference evidence="3" key="2">
    <citation type="journal article" date="2014" name="Int. J. Syst. Evol. Microbiol.">
        <title>Complete genome of a new Firmicutes species belonging to the dominant human colonic microbiota ('Ruminococcus bicirculans') reveals two chromosomes and a selective capacity to utilize plant glucans.</title>
        <authorList>
            <consortium name="NISC Comparative Sequencing Program"/>
            <person name="Wegmann U."/>
            <person name="Louis P."/>
            <person name="Goesmann A."/>
            <person name="Henrissat B."/>
            <person name="Duncan S.H."/>
            <person name="Flint H.J."/>
        </authorList>
    </citation>
    <scope>NUCLEOTIDE SEQUENCE</scope>
    <source>
        <strain evidence="3">CCM 7403</strain>
    </source>
</reference>